<dbReference type="EMBL" id="JAAAXW010000248">
    <property type="protein sequence ID" value="KAF9539380.1"/>
    <property type="molecule type" value="Genomic_DNA"/>
</dbReference>
<name>A0A9P6JZV2_9FUNG</name>
<sequence>MENPASAPTPSHPSLMDTAICQTACGTTRRPTPLGITIRPTSASSRTPKLHPVILCGAAGSGVGSTFKGHTFRGGVPL</sequence>
<proteinExistence type="predicted"/>
<protein>
    <submittedName>
        <fullName evidence="1">Uncharacterized protein</fullName>
    </submittedName>
</protein>
<organism evidence="1 2">
    <name type="scientific">Mortierella hygrophila</name>
    <dbReference type="NCBI Taxonomy" id="979708"/>
    <lineage>
        <taxon>Eukaryota</taxon>
        <taxon>Fungi</taxon>
        <taxon>Fungi incertae sedis</taxon>
        <taxon>Mucoromycota</taxon>
        <taxon>Mortierellomycotina</taxon>
        <taxon>Mortierellomycetes</taxon>
        <taxon>Mortierellales</taxon>
        <taxon>Mortierellaceae</taxon>
        <taxon>Mortierella</taxon>
    </lineage>
</organism>
<dbReference type="AlphaFoldDB" id="A0A9P6JZV2"/>
<gene>
    <name evidence="1" type="ORF">EC957_005439</name>
</gene>
<keyword evidence="2" id="KW-1185">Reference proteome</keyword>
<reference evidence="1" key="1">
    <citation type="journal article" date="2020" name="Fungal Divers.">
        <title>Resolving the Mortierellaceae phylogeny through synthesis of multi-gene phylogenetics and phylogenomics.</title>
        <authorList>
            <person name="Vandepol N."/>
            <person name="Liber J."/>
            <person name="Desiro A."/>
            <person name="Na H."/>
            <person name="Kennedy M."/>
            <person name="Barry K."/>
            <person name="Grigoriev I.V."/>
            <person name="Miller A.N."/>
            <person name="O'Donnell K."/>
            <person name="Stajich J.E."/>
            <person name="Bonito G."/>
        </authorList>
    </citation>
    <scope>NUCLEOTIDE SEQUENCE</scope>
    <source>
        <strain evidence="1">NRRL 2591</strain>
    </source>
</reference>
<accession>A0A9P6JZV2</accession>
<dbReference type="Proteomes" id="UP000723463">
    <property type="component" value="Unassembled WGS sequence"/>
</dbReference>
<comment type="caution">
    <text evidence="1">The sequence shown here is derived from an EMBL/GenBank/DDBJ whole genome shotgun (WGS) entry which is preliminary data.</text>
</comment>
<evidence type="ECO:0000313" key="2">
    <source>
        <dbReference type="Proteomes" id="UP000723463"/>
    </source>
</evidence>
<evidence type="ECO:0000313" key="1">
    <source>
        <dbReference type="EMBL" id="KAF9539380.1"/>
    </source>
</evidence>